<sequence length="38" mass="4245">MVLLELAEAGRPDILIPKECIVPVLALCTELDYYIGNR</sequence>
<name>W9P9P6_FUSOX</name>
<gene>
    <name evidence="1" type="ORF">FOVG_10671</name>
</gene>
<reference evidence="1" key="2">
    <citation type="submission" date="2012-05" db="EMBL/GenBank/DDBJ databases">
        <title>Annotation of the Genome Sequence of Fusarium oxysporum HDV247.</title>
        <authorList>
            <consortium name="The Broad Institute Genomics Platform"/>
            <person name="Ma L.-J."/>
            <person name="Corby-Kistler H."/>
            <person name="Broz K."/>
            <person name="Gale L.R."/>
            <person name="Jonkers W."/>
            <person name="O'Donnell K."/>
            <person name="Ploetz R."/>
            <person name="Steinberg C."/>
            <person name="Schwartz D.C."/>
            <person name="VanEtten H."/>
            <person name="Zhou S."/>
            <person name="Young S.K."/>
            <person name="Zeng Q."/>
            <person name="Gargeya S."/>
            <person name="Fitzgerald M."/>
            <person name="Abouelleil A."/>
            <person name="Alvarado L."/>
            <person name="Chapman S.B."/>
            <person name="Gainer-Dewar J."/>
            <person name="Goldberg J."/>
            <person name="Griggs A."/>
            <person name="Gujja S."/>
            <person name="Hansen M."/>
            <person name="Howarth C."/>
            <person name="Imamovic A."/>
            <person name="Ireland A."/>
            <person name="Larimer J."/>
            <person name="McCowan C."/>
            <person name="Murphy C."/>
            <person name="Pearson M."/>
            <person name="Poon T.W."/>
            <person name="Priest M."/>
            <person name="Roberts A."/>
            <person name="Saif S."/>
            <person name="Shea T."/>
            <person name="Sykes S."/>
            <person name="Wortman J."/>
            <person name="Nusbaum C."/>
            <person name="Birren B."/>
        </authorList>
    </citation>
    <scope>NUCLEOTIDE SEQUENCE</scope>
    <source>
        <strain evidence="1">HDV247</strain>
    </source>
</reference>
<protein>
    <submittedName>
        <fullName evidence="1">Uncharacterized protein</fullName>
    </submittedName>
</protein>
<proteinExistence type="predicted"/>
<organism evidence="1">
    <name type="scientific">Fusarium oxysporum f. sp. pisi HDV247</name>
    <dbReference type="NCBI Taxonomy" id="1080344"/>
    <lineage>
        <taxon>Eukaryota</taxon>
        <taxon>Fungi</taxon>
        <taxon>Dikarya</taxon>
        <taxon>Ascomycota</taxon>
        <taxon>Pezizomycotina</taxon>
        <taxon>Sordariomycetes</taxon>
        <taxon>Hypocreomycetidae</taxon>
        <taxon>Hypocreales</taxon>
        <taxon>Nectriaceae</taxon>
        <taxon>Fusarium</taxon>
        <taxon>Fusarium oxysporum species complex</taxon>
    </lineage>
</organism>
<reference evidence="1" key="1">
    <citation type="submission" date="2011-10" db="EMBL/GenBank/DDBJ databases">
        <title>The Genome Sequence of Fusarium oxysporum HDV247.</title>
        <authorList>
            <consortium name="The Broad Institute Genome Sequencing Platform"/>
            <person name="Ma L.-J."/>
            <person name="Gale L.R."/>
            <person name="Schwartz D.C."/>
            <person name="Zhou S."/>
            <person name="Corby-Kistler H."/>
            <person name="Young S.K."/>
            <person name="Zeng Q."/>
            <person name="Gargeya S."/>
            <person name="Fitzgerald M."/>
            <person name="Haas B."/>
            <person name="Abouelleil A."/>
            <person name="Alvarado L."/>
            <person name="Arachchi H.M."/>
            <person name="Berlin A."/>
            <person name="Brown A."/>
            <person name="Chapman S.B."/>
            <person name="Chen Z."/>
            <person name="Dunbar C."/>
            <person name="Freedman E."/>
            <person name="Gearin G."/>
            <person name="Goldberg J."/>
            <person name="Griggs A."/>
            <person name="Gujja S."/>
            <person name="Heiman D."/>
            <person name="Howarth C."/>
            <person name="Larson L."/>
            <person name="Lui A."/>
            <person name="MacDonald P.J.P."/>
            <person name="Montmayeur A."/>
            <person name="Murphy C."/>
            <person name="Neiman D."/>
            <person name="Pearson M."/>
            <person name="Priest M."/>
            <person name="Roberts A."/>
            <person name="Saif S."/>
            <person name="Shea T."/>
            <person name="Shenoy N."/>
            <person name="Sisk P."/>
            <person name="Stolte C."/>
            <person name="Sykes S."/>
            <person name="Wortman J."/>
            <person name="Nusbaum C."/>
            <person name="Birren B."/>
        </authorList>
    </citation>
    <scope>NUCLEOTIDE SEQUENCE [LARGE SCALE GENOMIC DNA]</scope>
    <source>
        <strain evidence="1">HDV247</strain>
    </source>
</reference>
<accession>W9P9P6</accession>
<dbReference type="HOGENOM" id="CLU_3335584_0_0_1"/>
<dbReference type="Proteomes" id="UP000030751">
    <property type="component" value="Unassembled WGS sequence"/>
</dbReference>
<dbReference type="AlphaFoldDB" id="W9P9P6"/>
<evidence type="ECO:0000313" key="1">
    <source>
        <dbReference type="EMBL" id="EXA38912.1"/>
    </source>
</evidence>
<dbReference type="EMBL" id="JH650974">
    <property type="protein sequence ID" value="EXA38912.1"/>
    <property type="molecule type" value="Genomic_DNA"/>
</dbReference>